<protein>
    <recommendedName>
        <fullName evidence="3 8">Diaminopimelate epimerase</fullName>
        <shortName evidence="8">DAP epimerase</shortName>
        <ecNumber evidence="3 8">5.1.1.7</ecNumber>
    </recommendedName>
    <alternativeName>
        <fullName evidence="8">PLP-independent amino acid racemase</fullName>
    </alternativeName>
</protein>
<dbReference type="SUPFAM" id="SSF54506">
    <property type="entry name" value="Diaminopimelate epimerase-like"/>
    <property type="match status" value="2"/>
</dbReference>
<dbReference type="STRING" id="518766.Rmar_0755"/>
<evidence type="ECO:0000256" key="4">
    <source>
        <dbReference type="ARBA" id="ARBA00022605"/>
    </source>
</evidence>
<evidence type="ECO:0000313" key="10">
    <source>
        <dbReference type="EMBL" id="ACY47653.1"/>
    </source>
</evidence>
<dbReference type="GO" id="GO:0008837">
    <property type="term" value="F:diaminopimelate epimerase activity"/>
    <property type="evidence" value="ECO:0007669"/>
    <property type="project" value="UniProtKB-UniRule"/>
</dbReference>
<dbReference type="EMBL" id="CP001807">
    <property type="protein sequence ID" value="ACY47653.1"/>
    <property type="molecule type" value="Genomic_DNA"/>
</dbReference>
<sequence>MPKTLVLEFTKMNGAGNDFVVLDNRFYAFSDEELAELARRYCRRRFGIGADGLLALAPPRQPDTHYRMRYFNADGSLGTMCGNGARCLARFARLAGIRDNPLRFETDAGIYRAEVPDDPQAPVRLYLPPAGTYEPNPRLATPLDTQFESVAFIWTGTEHLVCFVPAVEATPVAEWGPRLRHDPALQPRGANVDFVEVVGEAQERSVLRARTYEKGVEAETLACGTGAVAAALVAWRQGRVRQLPIAVHMPGGVLTVGFRPEDDGETELFLEGPAEVVFRGTVEVPMPLVPSG</sequence>
<evidence type="ECO:0000256" key="2">
    <source>
        <dbReference type="ARBA" id="ARBA00010219"/>
    </source>
</evidence>
<dbReference type="PANTHER" id="PTHR31689:SF0">
    <property type="entry name" value="DIAMINOPIMELATE EPIMERASE"/>
    <property type="match status" value="1"/>
</dbReference>
<dbReference type="RefSeq" id="WP_012843265.1">
    <property type="nucleotide sequence ID" value="NC_013501.1"/>
</dbReference>
<feature type="active site" evidence="9">
    <location>
        <position position="81"/>
    </location>
</feature>
<comment type="subcellular location">
    <subcellularLocation>
        <location evidence="8">Cytoplasm</location>
    </subcellularLocation>
</comment>
<dbReference type="eggNOG" id="COG0253">
    <property type="taxonomic scope" value="Bacteria"/>
</dbReference>
<dbReference type="PANTHER" id="PTHR31689">
    <property type="entry name" value="DIAMINOPIMELATE EPIMERASE, CHLOROPLASTIC"/>
    <property type="match status" value="1"/>
</dbReference>
<feature type="site" description="Could be important to modulate the pK values of the two catalytic cysteine residues" evidence="8">
    <location>
        <position position="159"/>
    </location>
</feature>
<feature type="binding site" evidence="8">
    <location>
        <position position="72"/>
    </location>
    <ligand>
        <name>substrate</name>
    </ligand>
</feature>
<dbReference type="InterPro" id="IPR001653">
    <property type="entry name" value="DAP_epimerase_DapF"/>
</dbReference>
<dbReference type="InterPro" id="IPR018510">
    <property type="entry name" value="DAP_epimerase_AS"/>
</dbReference>
<keyword evidence="6 8" id="KW-0413">Isomerase</keyword>
<keyword evidence="5 8" id="KW-0457">Lysine biosynthesis</keyword>
<comment type="function">
    <text evidence="8">Catalyzes the stereoinversion of LL-2,6-diaminopimelate (L,L-DAP) to meso-diaminopimelate (meso-DAP), a precursor of L-lysine and an essential component of the bacterial peptidoglycan.</text>
</comment>
<accession>D0MG97</accession>
<organism evidence="10 11">
    <name type="scientific">Rhodothermus marinus (strain ATCC 43812 / DSM 4252 / R-10)</name>
    <name type="common">Rhodothermus obamensis</name>
    <dbReference type="NCBI Taxonomy" id="518766"/>
    <lineage>
        <taxon>Bacteria</taxon>
        <taxon>Pseudomonadati</taxon>
        <taxon>Rhodothermota</taxon>
        <taxon>Rhodothermia</taxon>
        <taxon>Rhodothermales</taxon>
        <taxon>Rhodothermaceae</taxon>
        <taxon>Rhodothermus</taxon>
    </lineage>
</organism>
<evidence type="ECO:0000256" key="9">
    <source>
        <dbReference type="PROSITE-ProRule" id="PRU10125"/>
    </source>
</evidence>
<evidence type="ECO:0000256" key="1">
    <source>
        <dbReference type="ARBA" id="ARBA00005196"/>
    </source>
</evidence>
<gene>
    <name evidence="8" type="primary">dapF</name>
    <name evidence="10" type="ordered locus">Rmar_0755</name>
</gene>
<keyword evidence="11" id="KW-1185">Reference proteome</keyword>
<comment type="pathway">
    <text evidence="1 8">Amino-acid biosynthesis; L-lysine biosynthesis via DAP pathway; DL-2,6-diaminopimelate from LL-2,6-diaminopimelate: step 1/1.</text>
</comment>
<evidence type="ECO:0000313" key="11">
    <source>
        <dbReference type="Proteomes" id="UP000002221"/>
    </source>
</evidence>
<evidence type="ECO:0000256" key="6">
    <source>
        <dbReference type="ARBA" id="ARBA00023235"/>
    </source>
</evidence>
<name>D0MG97_RHOM4</name>
<reference evidence="10 11" key="1">
    <citation type="journal article" date="2009" name="Stand. Genomic Sci.">
        <title>Complete genome sequence of Rhodothermus marinus type strain (R-10).</title>
        <authorList>
            <person name="Nolan M."/>
            <person name="Tindall B.J."/>
            <person name="Pomrenke H."/>
            <person name="Lapidus A."/>
            <person name="Copeland A."/>
            <person name="Glavina Del Rio T."/>
            <person name="Lucas S."/>
            <person name="Chen F."/>
            <person name="Tice H."/>
            <person name="Cheng J.F."/>
            <person name="Saunders E."/>
            <person name="Han C."/>
            <person name="Bruce D."/>
            <person name="Goodwin L."/>
            <person name="Chain P."/>
            <person name="Pitluck S."/>
            <person name="Ovchinikova G."/>
            <person name="Pati A."/>
            <person name="Ivanova N."/>
            <person name="Mavromatis K."/>
            <person name="Chen A."/>
            <person name="Palaniappan K."/>
            <person name="Land M."/>
            <person name="Hauser L."/>
            <person name="Chang Y.J."/>
            <person name="Jeffries C.D."/>
            <person name="Brettin T."/>
            <person name="Goker M."/>
            <person name="Bristow J."/>
            <person name="Eisen J.A."/>
            <person name="Markowitz V."/>
            <person name="Hugenholtz P."/>
            <person name="Kyrpides N.C."/>
            <person name="Klenk H.P."/>
            <person name="Detter J.C."/>
        </authorList>
    </citation>
    <scope>NUCLEOTIDE SEQUENCE [LARGE SCALE GENOMIC DNA]</scope>
    <source>
        <strain evidence="11">ATCC 43812 / DSM 4252 / R-10</strain>
    </source>
</reference>
<proteinExistence type="inferred from homology"/>
<feature type="site" description="Could be important to modulate the pK values of the two catalytic cysteine residues" evidence="8">
    <location>
        <position position="213"/>
    </location>
</feature>
<comment type="subunit">
    <text evidence="8">Homodimer.</text>
</comment>
<feature type="binding site" evidence="8">
    <location>
        <position position="17"/>
    </location>
    <ligand>
        <name>substrate</name>
    </ligand>
</feature>
<dbReference type="OrthoDB" id="9805408at2"/>
<comment type="caution">
    <text evidence="8">Lacks conserved residue(s) required for the propagation of feature annotation.</text>
</comment>
<evidence type="ECO:0000256" key="3">
    <source>
        <dbReference type="ARBA" id="ARBA00013080"/>
    </source>
</evidence>
<dbReference type="Proteomes" id="UP000002221">
    <property type="component" value="Chromosome"/>
</dbReference>
<dbReference type="AlphaFoldDB" id="D0MG97"/>
<dbReference type="Pfam" id="PF01678">
    <property type="entry name" value="DAP_epimerase"/>
    <property type="match status" value="2"/>
</dbReference>
<feature type="binding site" evidence="8">
    <location>
        <position position="191"/>
    </location>
    <ligand>
        <name>substrate</name>
    </ligand>
</feature>
<dbReference type="HOGENOM" id="CLU_053306_3_2_10"/>
<evidence type="ECO:0000256" key="8">
    <source>
        <dbReference type="HAMAP-Rule" id="MF_00197"/>
    </source>
</evidence>
<evidence type="ECO:0000256" key="7">
    <source>
        <dbReference type="ARBA" id="ARBA00051712"/>
    </source>
</evidence>
<dbReference type="PROSITE" id="PS01326">
    <property type="entry name" value="DAP_EPIMERASE"/>
    <property type="match status" value="1"/>
</dbReference>
<dbReference type="KEGG" id="rmr:Rmar_0755"/>
<comment type="similarity">
    <text evidence="2 8">Belongs to the diaminopimelate epimerase family.</text>
</comment>
<dbReference type="Gene3D" id="3.10.310.10">
    <property type="entry name" value="Diaminopimelate Epimerase, Chain A, domain 1"/>
    <property type="match status" value="2"/>
</dbReference>
<keyword evidence="4 8" id="KW-0028">Amino-acid biosynthesis</keyword>
<feature type="active site" description="Proton acceptor" evidence="8">
    <location>
        <position position="223"/>
    </location>
</feature>
<feature type="binding site" evidence="8">
    <location>
        <begin position="224"/>
        <end position="225"/>
    </location>
    <ligand>
        <name>substrate</name>
    </ligand>
</feature>
<evidence type="ECO:0000256" key="5">
    <source>
        <dbReference type="ARBA" id="ARBA00023154"/>
    </source>
</evidence>
<dbReference type="UniPathway" id="UPA00034">
    <property type="reaction ID" value="UER00025"/>
</dbReference>
<dbReference type="EC" id="5.1.1.7" evidence="3 8"/>
<dbReference type="GO" id="GO:0005829">
    <property type="term" value="C:cytosol"/>
    <property type="evidence" value="ECO:0007669"/>
    <property type="project" value="TreeGrafter"/>
</dbReference>
<dbReference type="HAMAP" id="MF_00197">
    <property type="entry name" value="DAP_epimerase"/>
    <property type="match status" value="1"/>
</dbReference>
<keyword evidence="8" id="KW-0963">Cytoplasm</keyword>
<dbReference type="NCBIfam" id="TIGR00652">
    <property type="entry name" value="DapF"/>
    <property type="match status" value="1"/>
</dbReference>
<feature type="active site" description="Proton donor" evidence="8">
    <location>
        <position position="81"/>
    </location>
</feature>
<dbReference type="GO" id="GO:0009089">
    <property type="term" value="P:lysine biosynthetic process via diaminopimelate"/>
    <property type="evidence" value="ECO:0007669"/>
    <property type="project" value="UniProtKB-UniRule"/>
</dbReference>
<comment type="catalytic activity">
    <reaction evidence="7 8">
        <text>(2S,6S)-2,6-diaminopimelate = meso-2,6-diaminopimelate</text>
        <dbReference type="Rhea" id="RHEA:15393"/>
        <dbReference type="ChEBI" id="CHEBI:57609"/>
        <dbReference type="ChEBI" id="CHEBI:57791"/>
        <dbReference type="EC" id="5.1.1.7"/>
    </reaction>
</comment>
<feature type="binding site" evidence="8">
    <location>
        <begin position="82"/>
        <end position="83"/>
    </location>
    <ligand>
        <name>substrate</name>
    </ligand>
</feature>